<organism evidence="1 2">
    <name type="scientific">Paxillus rubicundulus Ve08.2h10</name>
    <dbReference type="NCBI Taxonomy" id="930991"/>
    <lineage>
        <taxon>Eukaryota</taxon>
        <taxon>Fungi</taxon>
        <taxon>Dikarya</taxon>
        <taxon>Basidiomycota</taxon>
        <taxon>Agaricomycotina</taxon>
        <taxon>Agaricomycetes</taxon>
        <taxon>Agaricomycetidae</taxon>
        <taxon>Boletales</taxon>
        <taxon>Paxilineae</taxon>
        <taxon>Paxillaceae</taxon>
        <taxon>Paxillus</taxon>
    </lineage>
</organism>
<dbReference type="HOGENOM" id="CLU_2655193_0_0_1"/>
<accession>A0A0D0CW64</accession>
<proteinExistence type="predicted"/>
<evidence type="ECO:0000313" key="1">
    <source>
        <dbReference type="EMBL" id="KIK79753.1"/>
    </source>
</evidence>
<dbReference type="InParanoid" id="A0A0D0CW64"/>
<protein>
    <submittedName>
        <fullName evidence="1">Unplaced genomic scaffold scaffold_1373, whole genome shotgun sequence</fullName>
    </submittedName>
</protein>
<name>A0A0D0CW64_9AGAM</name>
<sequence length="76" mass="8377">MYTDITVTHLLYENVCITTIPDERLIPVTGTMRVTTTGREYSGSIYLLELARSRIDYCGSDDMRGGCGLPGEQGEA</sequence>
<keyword evidence="2" id="KW-1185">Reference proteome</keyword>
<gene>
    <name evidence="1" type="ORF">PAXRUDRAFT_833939</name>
</gene>
<reference evidence="2" key="2">
    <citation type="submission" date="2015-01" db="EMBL/GenBank/DDBJ databases">
        <title>Evolutionary Origins and Diversification of the Mycorrhizal Mutualists.</title>
        <authorList>
            <consortium name="DOE Joint Genome Institute"/>
            <consortium name="Mycorrhizal Genomics Consortium"/>
            <person name="Kohler A."/>
            <person name="Kuo A."/>
            <person name="Nagy L.G."/>
            <person name="Floudas D."/>
            <person name="Copeland A."/>
            <person name="Barry K.W."/>
            <person name="Cichocki N."/>
            <person name="Veneault-Fourrey C."/>
            <person name="LaButti K."/>
            <person name="Lindquist E.A."/>
            <person name="Lipzen A."/>
            <person name="Lundell T."/>
            <person name="Morin E."/>
            <person name="Murat C."/>
            <person name="Riley R."/>
            <person name="Ohm R."/>
            <person name="Sun H."/>
            <person name="Tunlid A."/>
            <person name="Henrissat B."/>
            <person name="Grigoriev I.V."/>
            <person name="Hibbett D.S."/>
            <person name="Martin F."/>
        </authorList>
    </citation>
    <scope>NUCLEOTIDE SEQUENCE [LARGE SCALE GENOMIC DNA]</scope>
    <source>
        <strain evidence="2">Ve08.2h10</strain>
    </source>
</reference>
<dbReference type="Proteomes" id="UP000054538">
    <property type="component" value="Unassembled WGS sequence"/>
</dbReference>
<reference evidence="1 2" key="1">
    <citation type="submission" date="2014-04" db="EMBL/GenBank/DDBJ databases">
        <authorList>
            <consortium name="DOE Joint Genome Institute"/>
            <person name="Kuo A."/>
            <person name="Kohler A."/>
            <person name="Jargeat P."/>
            <person name="Nagy L.G."/>
            <person name="Floudas D."/>
            <person name="Copeland A."/>
            <person name="Barry K.W."/>
            <person name="Cichocki N."/>
            <person name="Veneault-Fourrey C."/>
            <person name="LaButti K."/>
            <person name="Lindquist E.A."/>
            <person name="Lipzen A."/>
            <person name="Lundell T."/>
            <person name="Morin E."/>
            <person name="Murat C."/>
            <person name="Sun H."/>
            <person name="Tunlid A."/>
            <person name="Henrissat B."/>
            <person name="Grigoriev I.V."/>
            <person name="Hibbett D.S."/>
            <person name="Martin F."/>
            <person name="Nordberg H.P."/>
            <person name="Cantor M.N."/>
            <person name="Hua S.X."/>
        </authorList>
    </citation>
    <scope>NUCLEOTIDE SEQUENCE [LARGE SCALE GENOMIC DNA]</scope>
    <source>
        <strain evidence="1 2">Ve08.2h10</strain>
    </source>
</reference>
<dbReference type="AlphaFoldDB" id="A0A0D0CW64"/>
<evidence type="ECO:0000313" key="2">
    <source>
        <dbReference type="Proteomes" id="UP000054538"/>
    </source>
</evidence>
<dbReference type="EMBL" id="KN826195">
    <property type="protein sequence ID" value="KIK79753.1"/>
    <property type="molecule type" value="Genomic_DNA"/>
</dbReference>